<organism evidence="1 2">
    <name type="scientific">Cephalotus follicularis</name>
    <name type="common">Albany pitcher plant</name>
    <dbReference type="NCBI Taxonomy" id="3775"/>
    <lineage>
        <taxon>Eukaryota</taxon>
        <taxon>Viridiplantae</taxon>
        <taxon>Streptophyta</taxon>
        <taxon>Embryophyta</taxon>
        <taxon>Tracheophyta</taxon>
        <taxon>Spermatophyta</taxon>
        <taxon>Magnoliopsida</taxon>
        <taxon>eudicotyledons</taxon>
        <taxon>Gunneridae</taxon>
        <taxon>Pentapetalae</taxon>
        <taxon>rosids</taxon>
        <taxon>fabids</taxon>
        <taxon>Oxalidales</taxon>
        <taxon>Cephalotaceae</taxon>
        <taxon>Cephalotus</taxon>
    </lineage>
</organism>
<reference evidence="2" key="1">
    <citation type="submission" date="2016-04" db="EMBL/GenBank/DDBJ databases">
        <title>Cephalotus genome sequencing.</title>
        <authorList>
            <person name="Fukushima K."/>
            <person name="Hasebe M."/>
            <person name="Fang X."/>
        </authorList>
    </citation>
    <scope>NUCLEOTIDE SEQUENCE [LARGE SCALE GENOMIC DNA]</scope>
    <source>
        <strain evidence="2">cv. St1</strain>
    </source>
</reference>
<proteinExistence type="predicted"/>
<protein>
    <recommendedName>
        <fullName evidence="3">UBN2_3 domain-containing protein</fullName>
    </recommendedName>
</protein>
<accession>A0A1Q3AUW7</accession>
<sequence>TLNIGNFVTLKLTSSNYLLWETQVLSLIECQDLMGFVNTTTMLKPPVPSYADVMCFAIKASRQNNPVQIWLFCPPQLTKTKIREAMRLILHCKTEVLLNLLIAIFKLHSPQQRSQTLGTQIPETPVRAPLSAKSVVR</sequence>
<evidence type="ECO:0000313" key="1">
    <source>
        <dbReference type="EMBL" id="GAV59546.1"/>
    </source>
</evidence>
<name>A0A1Q3AUW7_CEPFO</name>
<gene>
    <name evidence="1" type="ORF">CFOL_v3_03077</name>
</gene>
<keyword evidence="2" id="KW-1185">Reference proteome</keyword>
<evidence type="ECO:0000313" key="2">
    <source>
        <dbReference type="Proteomes" id="UP000187406"/>
    </source>
</evidence>
<dbReference type="AlphaFoldDB" id="A0A1Q3AUW7"/>
<evidence type="ECO:0008006" key="3">
    <source>
        <dbReference type="Google" id="ProtNLM"/>
    </source>
</evidence>
<feature type="non-terminal residue" evidence="1">
    <location>
        <position position="1"/>
    </location>
</feature>
<dbReference type="InParanoid" id="A0A1Q3AUW7"/>
<dbReference type="EMBL" id="BDDD01000117">
    <property type="protein sequence ID" value="GAV59546.1"/>
    <property type="molecule type" value="Genomic_DNA"/>
</dbReference>
<dbReference type="Proteomes" id="UP000187406">
    <property type="component" value="Unassembled WGS sequence"/>
</dbReference>
<comment type="caution">
    <text evidence="1">The sequence shown here is derived from an EMBL/GenBank/DDBJ whole genome shotgun (WGS) entry which is preliminary data.</text>
</comment>